<evidence type="ECO:0000313" key="11">
    <source>
        <dbReference type="EMBL" id="VWO96998.1"/>
    </source>
</evidence>
<evidence type="ECO:0000256" key="9">
    <source>
        <dbReference type="SAM" id="MobiDB-lite"/>
    </source>
</evidence>
<keyword evidence="8" id="KW-0472">Membrane</keyword>
<gene>
    <name evidence="11" type="primary">I1REC4</name>
</gene>
<proteinExistence type="inferred from homology"/>
<dbReference type="PANTHER" id="PTHR47554">
    <property type="entry name" value="SORTING NEXIN MVP1"/>
    <property type="match status" value="1"/>
</dbReference>
<dbReference type="GO" id="GO:0016020">
    <property type="term" value="C:membrane"/>
    <property type="evidence" value="ECO:0007669"/>
    <property type="project" value="UniProtKB-SubCell"/>
</dbReference>
<evidence type="ECO:0000256" key="7">
    <source>
        <dbReference type="ARBA" id="ARBA00022927"/>
    </source>
</evidence>
<evidence type="ECO:0000256" key="3">
    <source>
        <dbReference type="ARBA" id="ARBA00010883"/>
    </source>
</evidence>
<dbReference type="InterPro" id="IPR001683">
    <property type="entry name" value="PX_dom"/>
</dbReference>
<evidence type="ECO:0000256" key="4">
    <source>
        <dbReference type="ARBA" id="ARBA00014268"/>
    </source>
</evidence>
<evidence type="ECO:0000256" key="1">
    <source>
        <dbReference type="ARBA" id="ARBA00004287"/>
    </source>
</evidence>
<sequence>MFNAPRPVQAYGSSSQFGASFVTENPLISSVYDDGLDPWSTTPSPAPPPLPSFSASSSGFSSVIAFIAGNASLPLIYSRAFSVVDPGNTGETSVNALSRVLGTSSLPASTVDKIVSLVSSRPRVSRLEFFVALALAALAQSGKDVSVERVAALAQENALPEPALDLASLPASNSTFQDIMQMPPQIATRGYSAEDPWASKFTAPTAPPKPSPAFSQTNGAPSNINGTGLPRDWWKKQETIFVNVLGQQGFILNRYLVYEISSDRGAPVPRRYSEFVFLWDVLVKRYPFRLLPALPPKRIGPDEGFLEQRRRGLTRFINFVVNHPVIKDDPVLQSFLTEPSLEEWRKHTAISYEEESTGKRVDRIEEMAIPSDLEDKLTVVRGKIGFLIEHWQRICLLTERIVRRREAAAVRLTPVMRTSFLPTHLSLTLPPLASFSSSFSSLSSGRTSTSGSTSSSTAVDNDADSSASILSGLTPGARHTSLDGQADLARLTNTMKSLVESNERCWRGEDCELCAGVRQGLVHVSSHTQRHADALEHRSRTMLYSTVESLKAQRDLYVAMRDLFIRHDRLSPDQVDRLRKRVDTNSHKLEGVRQVKKDGWEVEADKIAGAIEKDQAAIAASLNRRVFIRVCMWHELRVVLHNRENTLLTRAVQSFAREENDFSEAAVTNWASLLDAVESMPLE</sequence>
<dbReference type="AlphaFoldDB" id="A0A5K1JXW9"/>
<dbReference type="GO" id="GO:0042147">
    <property type="term" value="P:retrograde transport, endosome to Golgi"/>
    <property type="evidence" value="ECO:0007669"/>
    <property type="project" value="InterPro"/>
</dbReference>
<organism evidence="11">
    <name type="scientific">Ganoderma boninense</name>
    <dbReference type="NCBI Taxonomy" id="34458"/>
    <lineage>
        <taxon>Eukaryota</taxon>
        <taxon>Fungi</taxon>
        <taxon>Dikarya</taxon>
        <taxon>Basidiomycota</taxon>
        <taxon>Agaricomycotina</taxon>
        <taxon>Agaricomycetes</taxon>
        <taxon>Polyporales</taxon>
        <taxon>Polyporaceae</taxon>
        <taxon>Ganoderma</taxon>
    </lineage>
</organism>
<evidence type="ECO:0000256" key="8">
    <source>
        <dbReference type="ARBA" id="ARBA00023136"/>
    </source>
</evidence>
<comment type="similarity">
    <text evidence="3">Belongs to the sorting nexin family.</text>
</comment>
<keyword evidence="7" id="KW-0653">Protein transport</keyword>
<dbReference type="Pfam" id="PF00787">
    <property type="entry name" value="PX"/>
    <property type="match status" value="1"/>
</dbReference>
<dbReference type="InterPro" id="IPR028662">
    <property type="entry name" value="SNX8/Mvp1"/>
</dbReference>
<dbReference type="Gene3D" id="1.10.238.10">
    <property type="entry name" value="EF-hand"/>
    <property type="match status" value="1"/>
</dbReference>
<dbReference type="InterPro" id="IPR045734">
    <property type="entry name" value="Snx8_BAR_dom"/>
</dbReference>
<name>A0A5K1JXW9_9APHY</name>
<keyword evidence="5" id="KW-0813">Transport</keyword>
<dbReference type="GO" id="GO:0032266">
    <property type="term" value="F:phosphatidylinositol-3-phosphate binding"/>
    <property type="evidence" value="ECO:0007669"/>
    <property type="project" value="TreeGrafter"/>
</dbReference>
<feature type="domain" description="PX" evidence="10">
    <location>
        <begin position="236"/>
        <end position="342"/>
    </location>
</feature>
<evidence type="ECO:0000256" key="2">
    <source>
        <dbReference type="ARBA" id="ARBA00004496"/>
    </source>
</evidence>
<dbReference type="EMBL" id="LR726056">
    <property type="protein sequence ID" value="VWO96998.1"/>
    <property type="molecule type" value="Genomic_DNA"/>
</dbReference>
<dbReference type="PROSITE" id="PS50195">
    <property type="entry name" value="PX"/>
    <property type="match status" value="1"/>
</dbReference>
<comment type="subcellular location">
    <subcellularLocation>
        <location evidence="2">Cytoplasm</location>
    </subcellularLocation>
    <subcellularLocation>
        <location evidence="1">Membrane</location>
        <topology evidence="1">Peripheral membrane protein</topology>
        <orientation evidence="1">Cytoplasmic side</orientation>
    </subcellularLocation>
</comment>
<dbReference type="GO" id="GO:0006623">
    <property type="term" value="P:protein targeting to vacuole"/>
    <property type="evidence" value="ECO:0007669"/>
    <property type="project" value="TreeGrafter"/>
</dbReference>
<accession>A0A5K1JXW9</accession>
<dbReference type="SUPFAM" id="SSF64268">
    <property type="entry name" value="PX domain"/>
    <property type="match status" value="1"/>
</dbReference>
<reference evidence="11" key="1">
    <citation type="submission" date="2019-10" db="EMBL/GenBank/DDBJ databases">
        <authorList>
            <person name="Nor Muhammad N."/>
        </authorList>
    </citation>
    <scope>NUCLEOTIDE SEQUENCE</scope>
</reference>
<protein>
    <recommendedName>
        <fullName evidence="4">Sorting nexin MVP1</fullName>
    </recommendedName>
</protein>
<feature type="region of interest" description="Disordered" evidence="9">
    <location>
        <begin position="198"/>
        <end position="228"/>
    </location>
</feature>
<feature type="compositionally biased region" description="Polar residues" evidence="9">
    <location>
        <begin position="215"/>
        <end position="226"/>
    </location>
</feature>
<dbReference type="InterPro" id="IPR036871">
    <property type="entry name" value="PX_dom_sf"/>
</dbReference>
<dbReference type="GO" id="GO:0005829">
    <property type="term" value="C:cytosol"/>
    <property type="evidence" value="ECO:0007669"/>
    <property type="project" value="GOC"/>
</dbReference>
<evidence type="ECO:0000256" key="5">
    <source>
        <dbReference type="ARBA" id="ARBA00022448"/>
    </source>
</evidence>
<evidence type="ECO:0000256" key="6">
    <source>
        <dbReference type="ARBA" id="ARBA00022490"/>
    </source>
</evidence>
<dbReference type="Gene3D" id="3.30.1520.10">
    <property type="entry name" value="Phox-like domain"/>
    <property type="match status" value="1"/>
</dbReference>
<dbReference type="GO" id="GO:0005768">
    <property type="term" value="C:endosome"/>
    <property type="evidence" value="ECO:0007669"/>
    <property type="project" value="TreeGrafter"/>
</dbReference>
<dbReference type="PANTHER" id="PTHR47554:SF1">
    <property type="entry name" value="SORTING NEXIN MVP1"/>
    <property type="match status" value="1"/>
</dbReference>
<dbReference type="Pfam" id="PF19566">
    <property type="entry name" value="Snx8_BAR_dom"/>
    <property type="match status" value="1"/>
</dbReference>
<dbReference type="SMART" id="SM00312">
    <property type="entry name" value="PX"/>
    <property type="match status" value="1"/>
</dbReference>
<keyword evidence="6" id="KW-0963">Cytoplasm</keyword>
<evidence type="ECO:0000259" key="10">
    <source>
        <dbReference type="PROSITE" id="PS50195"/>
    </source>
</evidence>